<keyword evidence="4" id="KW-1185">Reference proteome</keyword>
<feature type="domain" description="DUF4587" evidence="2">
    <location>
        <begin position="44"/>
        <end position="90"/>
    </location>
</feature>
<sequence>MQGGRGLQWGFSPALSDLGPPQPRLCCWRPCSGLPLTQGPDSPADLMELMMIQSSQMHQVLMNSLALSALTALGPGPSPATAQVRVRVLDGQRAHEEEQKGGQGDPPRAAQESGMATSCFGTAGLQPKPGHKGSHLLLSLPPPAARCLPPPPPSATGTVGANVPPAAGKDASSPCPSRRCSHLAPKHAPTRPGAEPPLLLCLWCPWAALSPSFLPTEYYNVTEERP</sequence>
<reference evidence="3" key="1">
    <citation type="submission" date="2025-08" db="UniProtKB">
        <authorList>
            <consortium name="Ensembl"/>
        </authorList>
    </citation>
    <scope>IDENTIFICATION</scope>
</reference>
<evidence type="ECO:0000256" key="1">
    <source>
        <dbReference type="SAM" id="MobiDB-lite"/>
    </source>
</evidence>
<evidence type="ECO:0000259" key="2">
    <source>
        <dbReference type="Pfam" id="PF15248"/>
    </source>
</evidence>
<proteinExistence type="predicted"/>
<feature type="region of interest" description="Disordered" evidence="1">
    <location>
        <begin position="150"/>
        <end position="170"/>
    </location>
</feature>
<dbReference type="PANTHER" id="PTHR28604:SF1">
    <property type="entry name" value="PROLINE-RICH PROTEIN 29"/>
    <property type="match status" value="1"/>
</dbReference>
<accession>A0A8B9FC09</accession>
<dbReference type="InterPro" id="IPR038915">
    <property type="entry name" value="PRR29-like"/>
</dbReference>
<name>A0A8B9FC09_9PSIT</name>
<evidence type="ECO:0000313" key="4">
    <source>
        <dbReference type="Proteomes" id="UP000694522"/>
    </source>
</evidence>
<feature type="region of interest" description="Disordered" evidence="1">
    <location>
        <begin position="93"/>
        <end position="114"/>
    </location>
</feature>
<dbReference type="Pfam" id="PF15248">
    <property type="entry name" value="DUF4587"/>
    <property type="match status" value="1"/>
</dbReference>
<organism evidence="3 4">
    <name type="scientific">Amazona collaria</name>
    <name type="common">yellow-billed parrot</name>
    <dbReference type="NCBI Taxonomy" id="241587"/>
    <lineage>
        <taxon>Eukaryota</taxon>
        <taxon>Metazoa</taxon>
        <taxon>Chordata</taxon>
        <taxon>Craniata</taxon>
        <taxon>Vertebrata</taxon>
        <taxon>Euteleostomi</taxon>
        <taxon>Archelosauria</taxon>
        <taxon>Archosauria</taxon>
        <taxon>Dinosauria</taxon>
        <taxon>Saurischia</taxon>
        <taxon>Theropoda</taxon>
        <taxon>Coelurosauria</taxon>
        <taxon>Aves</taxon>
        <taxon>Neognathae</taxon>
        <taxon>Neoaves</taxon>
        <taxon>Telluraves</taxon>
        <taxon>Australaves</taxon>
        <taxon>Psittaciformes</taxon>
        <taxon>Psittacidae</taxon>
        <taxon>Amazona</taxon>
    </lineage>
</organism>
<dbReference type="PANTHER" id="PTHR28604">
    <property type="match status" value="1"/>
</dbReference>
<dbReference type="InterPro" id="IPR027904">
    <property type="entry name" value="DUF4587"/>
</dbReference>
<dbReference type="AlphaFoldDB" id="A0A8B9FC09"/>
<dbReference type="Proteomes" id="UP000694522">
    <property type="component" value="Unplaced"/>
</dbReference>
<dbReference type="Ensembl" id="ENSACOT00000008089.1">
    <property type="protein sequence ID" value="ENSACOP00000007816.1"/>
    <property type="gene ID" value="ENSACOG00000005492.1"/>
</dbReference>
<evidence type="ECO:0000313" key="3">
    <source>
        <dbReference type="Ensembl" id="ENSACOP00000007816.1"/>
    </source>
</evidence>
<reference evidence="3" key="2">
    <citation type="submission" date="2025-09" db="UniProtKB">
        <authorList>
            <consortium name="Ensembl"/>
        </authorList>
    </citation>
    <scope>IDENTIFICATION</scope>
</reference>
<protein>
    <recommendedName>
        <fullName evidence="2">DUF4587 domain-containing protein</fullName>
    </recommendedName>
</protein>